<gene>
    <name evidence="2" type="ORF">L9F63_024660</name>
</gene>
<name>A0AAD7ZEX1_DIPPU</name>
<feature type="region of interest" description="Disordered" evidence="1">
    <location>
        <begin position="1"/>
        <end position="117"/>
    </location>
</feature>
<reference evidence="2" key="2">
    <citation type="submission" date="2023-05" db="EMBL/GenBank/DDBJ databases">
        <authorList>
            <person name="Fouks B."/>
        </authorList>
    </citation>
    <scope>NUCLEOTIDE SEQUENCE</scope>
    <source>
        <strain evidence="2">Stay&amp;Tobe</strain>
        <tissue evidence="2">Testes</tissue>
    </source>
</reference>
<feature type="compositionally biased region" description="Basic and acidic residues" evidence="1">
    <location>
        <begin position="289"/>
        <end position="328"/>
    </location>
</feature>
<proteinExistence type="predicted"/>
<dbReference type="EMBL" id="JASPKZ010008582">
    <property type="protein sequence ID" value="KAJ9579231.1"/>
    <property type="molecule type" value="Genomic_DNA"/>
</dbReference>
<evidence type="ECO:0000313" key="3">
    <source>
        <dbReference type="Proteomes" id="UP001233999"/>
    </source>
</evidence>
<comment type="caution">
    <text evidence="2">The sequence shown here is derived from an EMBL/GenBank/DDBJ whole genome shotgun (WGS) entry which is preliminary data.</text>
</comment>
<reference evidence="2" key="1">
    <citation type="journal article" date="2023" name="IScience">
        <title>Live-bearing cockroach genome reveals convergent evolutionary mechanisms linked to viviparity in insects and beyond.</title>
        <authorList>
            <person name="Fouks B."/>
            <person name="Harrison M.C."/>
            <person name="Mikhailova A.A."/>
            <person name="Marchal E."/>
            <person name="English S."/>
            <person name="Carruthers M."/>
            <person name="Jennings E.C."/>
            <person name="Chiamaka E.L."/>
            <person name="Frigard R.A."/>
            <person name="Pippel M."/>
            <person name="Attardo G.M."/>
            <person name="Benoit J.B."/>
            <person name="Bornberg-Bauer E."/>
            <person name="Tobe S.S."/>
        </authorList>
    </citation>
    <scope>NUCLEOTIDE SEQUENCE</scope>
    <source>
        <strain evidence="2">Stay&amp;Tobe</strain>
    </source>
</reference>
<feature type="region of interest" description="Disordered" evidence="1">
    <location>
        <begin position="211"/>
        <end position="349"/>
    </location>
</feature>
<evidence type="ECO:0000256" key="1">
    <source>
        <dbReference type="SAM" id="MobiDB-lite"/>
    </source>
</evidence>
<feature type="compositionally biased region" description="Basic and acidic residues" evidence="1">
    <location>
        <begin position="219"/>
        <end position="230"/>
    </location>
</feature>
<feature type="compositionally biased region" description="Basic and acidic residues" evidence="1">
    <location>
        <begin position="57"/>
        <end position="88"/>
    </location>
</feature>
<keyword evidence="3" id="KW-1185">Reference proteome</keyword>
<feature type="compositionally biased region" description="Basic residues" evidence="1">
    <location>
        <begin position="102"/>
        <end position="111"/>
    </location>
</feature>
<organism evidence="2 3">
    <name type="scientific">Diploptera punctata</name>
    <name type="common">Pacific beetle cockroach</name>
    <dbReference type="NCBI Taxonomy" id="6984"/>
    <lineage>
        <taxon>Eukaryota</taxon>
        <taxon>Metazoa</taxon>
        <taxon>Ecdysozoa</taxon>
        <taxon>Arthropoda</taxon>
        <taxon>Hexapoda</taxon>
        <taxon>Insecta</taxon>
        <taxon>Pterygota</taxon>
        <taxon>Neoptera</taxon>
        <taxon>Polyneoptera</taxon>
        <taxon>Dictyoptera</taxon>
        <taxon>Blattodea</taxon>
        <taxon>Blaberoidea</taxon>
        <taxon>Blaberidae</taxon>
        <taxon>Diplopterinae</taxon>
        <taxon>Diploptera</taxon>
    </lineage>
</organism>
<feature type="compositionally biased region" description="Basic and acidic residues" evidence="1">
    <location>
        <begin position="24"/>
        <end position="37"/>
    </location>
</feature>
<sequence>MSGRSLADVRPKSGRSPAQVWPEVRTKSDRSQAEVRPKSGRSLPEVWRKSGGSLAEVLRKSGRKSDQDGRGVERVHREEGVRAEDVGRKTSCGKVAKDIRRNQKRSGGRRRDRAEDLREEVIDVGRKTSGAEPYGKLATSATGTGTDSDVMEEAGGCAGESDNSNWTTLNSLVDSIKFLFSAYDLKISDEVQLKSGGSLTGNLAEVWTSSGRSLTEVWPKSERSPAEVRPKSGRSPKKSDRSQAEVLPNRAGVGRKSGGSRAGDERVSGGSREVAGRKTGGSRAGVRWESGRSREEVGRKSGRSRAEDVGRRTSEEDIGRISREEDVGSKTSGGRRREEDVGKSGRSPAQVWFEVRTKSDRIWRKSGRSFGGSLAEVGSRGRLREEHVGRNTIGRRRED</sequence>
<dbReference type="AlphaFoldDB" id="A0AAD7ZEX1"/>
<evidence type="ECO:0000313" key="2">
    <source>
        <dbReference type="EMBL" id="KAJ9579231.1"/>
    </source>
</evidence>
<accession>A0AAD7ZEX1</accession>
<protein>
    <submittedName>
        <fullName evidence="2">Uncharacterized protein</fullName>
    </submittedName>
</protein>
<dbReference type="Proteomes" id="UP001233999">
    <property type="component" value="Unassembled WGS sequence"/>
</dbReference>
<feature type="non-terminal residue" evidence="2">
    <location>
        <position position="399"/>
    </location>
</feature>